<dbReference type="InterPro" id="IPR020922">
    <property type="entry name" value="dITP/XTP_pyrophosphatase"/>
</dbReference>
<comment type="catalytic activity">
    <reaction evidence="10">
        <text>ITP + H2O = IMP + diphosphate + H(+)</text>
        <dbReference type="Rhea" id="RHEA:29399"/>
        <dbReference type="ChEBI" id="CHEBI:15377"/>
        <dbReference type="ChEBI" id="CHEBI:15378"/>
        <dbReference type="ChEBI" id="CHEBI:33019"/>
        <dbReference type="ChEBI" id="CHEBI:58053"/>
        <dbReference type="ChEBI" id="CHEBI:61402"/>
        <dbReference type="EC" id="3.6.1.66"/>
    </reaction>
</comment>
<dbReference type="HAMAP" id="MF_01405">
    <property type="entry name" value="Non_canon_purine_NTPase"/>
    <property type="match status" value="1"/>
</dbReference>
<evidence type="ECO:0000256" key="1">
    <source>
        <dbReference type="ARBA" id="ARBA00008023"/>
    </source>
</evidence>
<feature type="active site" description="Proton acceptor" evidence="10">
    <location>
        <position position="68"/>
    </location>
</feature>
<dbReference type="InterPro" id="IPR029001">
    <property type="entry name" value="ITPase-like_fam"/>
</dbReference>
<dbReference type="PANTHER" id="PTHR11067">
    <property type="entry name" value="INOSINE TRIPHOSPHATE PYROPHOSPHATASE/HAM1 PROTEIN"/>
    <property type="match status" value="1"/>
</dbReference>
<evidence type="ECO:0000256" key="10">
    <source>
        <dbReference type="HAMAP-Rule" id="MF_01405"/>
    </source>
</evidence>
<evidence type="ECO:0000256" key="6">
    <source>
        <dbReference type="ARBA" id="ARBA00022842"/>
    </source>
</evidence>
<sequence>MKKIVIASGNEGKINDFKSIFKGFEVIGIKTLLDDFEPVEDGQSFKDNALIKAIEGAKRTNLPVVSDDSGLSVEALEGKPGIKSARFAGEHATDDENNKKLLDLLEGKENRSAYFTSVIAVAFPDGTTSTYEGAVFGEILEAPVGNNGFGYDPLFQTLDGVKFGEISTDEKAEISHRKNAIDKLLKDEELFKKLQK</sequence>
<dbReference type="PANTHER" id="PTHR11067:SF9">
    <property type="entry name" value="INOSINE TRIPHOSPHATE PYROPHOSPHATASE"/>
    <property type="match status" value="1"/>
</dbReference>
<keyword evidence="4 10" id="KW-0547">Nucleotide-binding</keyword>
<evidence type="ECO:0000256" key="9">
    <source>
        <dbReference type="ARBA" id="ARBA00052017"/>
    </source>
</evidence>
<comment type="function">
    <text evidence="10">Pyrophosphatase that catalyzes the hydrolysis of nucleoside triphosphates to their monophosphate derivatives, with a high preference for the non-canonical purine nucleotides XTP (xanthosine triphosphate), dITP (deoxyinosine triphosphate) and ITP. Seems to function as a house-cleaning enzyme that removes non-canonical purine nucleotides from the nucleotide pool, thus preventing their incorporation into DNA/RNA and avoiding chromosomal lesions.</text>
</comment>
<feature type="binding site" evidence="10">
    <location>
        <position position="171"/>
    </location>
    <ligand>
        <name>substrate</name>
    </ligand>
</feature>
<dbReference type="AlphaFoldDB" id="A0A9Q2CXT2"/>
<dbReference type="Gene3D" id="3.90.950.10">
    <property type="match status" value="1"/>
</dbReference>
<gene>
    <name evidence="12" type="ORF">HNQ45_000183</name>
</gene>
<dbReference type="Proteomes" id="UP000579136">
    <property type="component" value="Unassembled WGS sequence"/>
</dbReference>
<dbReference type="GO" id="GO:0005829">
    <property type="term" value="C:cytosol"/>
    <property type="evidence" value="ECO:0007669"/>
    <property type="project" value="TreeGrafter"/>
</dbReference>
<evidence type="ECO:0000256" key="3">
    <source>
        <dbReference type="ARBA" id="ARBA00022723"/>
    </source>
</evidence>
<keyword evidence="6 10" id="KW-0460">Magnesium</keyword>
<evidence type="ECO:0000313" key="12">
    <source>
        <dbReference type="EMBL" id="MBB5175325.1"/>
    </source>
</evidence>
<evidence type="ECO:0000256" key="5">
    <source>
        <dbReference type="ARBA" id="ARBA00022801"/>
    </source>
</evidence>
<feature type="binding site" evidence="10">
    <location>
        <begin position="8"/>
        <end position="13"/>
    </location>
    <ligand>
        <name>substrate</name>
    </ligand>
</feature>
<comment type="subunit">
    <text evidence="2 10">Homodimer.</text>
</comment>
<dbReference type="Pfam" id="PF01725">
    <property type="entry name" value="Ham1p_like"/>
    <property type="match status" value="1"/>
</dbReference>
<comment type="catalytic activity">
    <reaction evidence="8 10">
        <text>dITP + H2O = dIMP + diphosphate + H(+)</text>
        <dbReference type="Rhea" id="RHEA:28342"/>
        <dbReference type="ChEBI" id="CHEBI:15377"/>
        <dbReference type="ChEBI" id="CHEBI:15378"/>
        <dbReference type="ChEBI" id="CHEBI:33019"/>
        <dbReference type="ChEBI" id="CHEBI:61194"/>
        <dbReference type="ChEBI" id="CHEBI:61382"/>
        <dbReference type="EC" id="3.6.1.66"/>
    </reaction>
</comment>
<keyword evidence="13" id="KW-1185">Reference proteome</keyword>
<dbReference type="EMBL" id="JACHHF010000001">
    <property type="protein sequence ID" value="MBB5175325.1"/>
    <property type="molecule type" value="Genomic_DNA"/>
</dbReference>
<dbReference type="RefSeq" id="WP_183672756.1">
    <property type="nucleotide sequence ID" value="NZ_CBCRYX010000003.1"/>
</dbReference>
<name>A0A9Q2CXT2_9STAP</name>
<dbReference type="GO" id="GO:0009146">
    <property type="term" value="P:purine nucleoside triphosphate catabolic process"/>
    <property type="evidence" value="ECO:0007669"/>
    <property type="project" value="UniProtKB-UniRule"/>
</dbReference>
<dbReference type="GO" id="GO:0035870">
    <property type="term" value="F:dITP diphosphatase activity"/>
    <property type="evidence" value="ECO:0007669"/>
    <property type="project" value="UniProtKB-UniRule"/>
</dbReference>
<feature type="binding site" evidence="10">
    <location>
        <position position="69"/>
    </location>
    <ligand>
        <name>substrate</name>
    </ligand>
</feature>
<dbReference type="SUPFAM" id="SSF52972">
    <property type="entry name" value="ITPase-like"/>
    <property type="match status" value="1"/>
</dbReference>
<evidence type="ECO:0000313" key="13">
    <source>
        <dbReference type="Proteomes" id="UP000579136"/>
    </source>
</evidence>
<reference evidence="12 13" key="1">
    <citation type="submission" date="2020-08" db="EMBL/GenBank/DDBJ databases">
        <title>Genomic Encyclopedia of Type Strains, Phase IV (KMG-IV): sequencing the most valuable type-strain genomes for metagenomic binning, comparative biology and taxonomic classification.</title>
        <authorList>
            <person name="Goeker M."/>
        </authorList>
    </citation>
    <scope>NUCLEOTIDE SEQUENCE [LARGE SCALE GENOMIC DNA]</scope>
    <source>
        <strain evidence="12 13">DSM 19163</strain>
    </source>
</reference>
<keyword evidence="3 10" id="KW-0479">Metal-binding</keyword>
<organism evidence="12 13">
    <name type="scientific">Nosocomiicoccus ampullae</name>
    <dbReference type="NCBI Taxonomy" id="489910"/>
    <lineage>
        <taxon>Bacteria</taxon>
        <taxon>Bacillati</taxon>
        <taxon>Bacillota</taxon>
        <taxon>Bacilli</taxon>
        <taxon>Bacillales</taxon>
        <taxon>Staphylococcaceae</taxon>
        <taxon>Nosocomiicoccus</taxon>
    </lineage>
</organism>
<comment type="caution">
    <text evidence="10">Lacks conserved residue(s) required for the propagation of feature annotation.</text>
</comment>
<keyword evidence="7 10" id="KW-0546">Nucleotide metabolism</keyword>
<keyword evidence="5 10" id="KW-0378">Hydrolase</keyword>
<dbReference type="FunFam" id="3.90.950.10:FF:000001">
    <property type="entry name" value="dITP/XTP pyrophosphatase"/>
    <property type="match status" value="1"/>
</dbReference>
<feature type="binding site" evidence="10">
    <location>
        <position position="68"/>
    </location>
    <ligand>
        <name>Mg(2+)</name>
        <dbReference type="ChEBI" id="CHEBI:18420"/>
    </ligand>
</feature>
<dbReference type="NCBIfam" id="TIGR00042">
    <property type="entry name" value="RdgB/HAM1 family non-canonical purine NTP pyrophosphatase"/>
    <property type="match status" value="1"/>
</dbReference>
<dbReference type="GO" id="GO:0000166">
    <property type="term" value="F:nucleotide binding"/>
    <property type="evidence" value="ECO:0007669"/>
    <property type="project" value="UniProtKB-KW"/>
</dbReference>
<dbReference type="GO" id="GO:0046872">
    <property type="term" value="F:metal ion binding"/>
    <property type="evidence" value="ECO:0007669"/>
    <property type="project" value="UniProtKB-KW"/>
</dbReference>
<evidence type="ECO:0000256" key="4">
    <source>
        <dbReference type="ARBA" id="ARBA00022741"/>
    </source>
</evidence>
<feature type="binding site" evidence="10">
    <location>
        <begin position="149"/>
        <end position="152"/>
    </location>
    <ligand>
        <name>substrate</name>
    </ligand>
</feature>
<dbReference type="GO" id="GO:0009117">
    <property type="term" value="P:nucleotide metabolic process"/>
    <property type="evidence" value="ECO:0007669"/>
    <property type="project" value="UniProtKB-KW"/>
</dbReference>
<evidence type="ECO:0000256" key="2">
    <source>
        <dbReference type="ARBA" id="ARBA00011738"/>
    </source>
</evidence>
<comment type="cofactor">
    <cofactor evidence="10">
        <name>Mg(2+)</name>
        <dbReference type="ChEBI" id="CHEBI:18420"/>
    </cofactor>
    <text evidence="10">Binds 1 Mg(2+) ion per subunit.</text>
</comment>
<evidence type="ECO:0000256" key="11">
    <source>
        <dbReference type="RuleBase" id="RU003781"/>
    </source>
</evidence>
<evidence type="ECO:0000256" key="8">
    <source>
        <dbReference type="ARBA" id="ARBA00051875"/>
    </source>
</evidence>
<dbReference type="InterPro" id="IPR002637">
    <property type="entry name" value="RdgB/HAM1"/>
</dbReference>
<comment type="catalytic activity">
    <reaction evidence="9 10">
        <text>XTP + H2O = XMP + diphosphate + H(+)</text>
        <dbReference type="Rhea" id="RHEA:28610"/>
        <dbReference type="ChEBI" id="CHEBI:15377"/>
        <dbReference type="ChEBI" id="CHEBI:15378"/>
        <dbReference type="ChEBI" id="CHEBI:33019"/>
        <dbReference type="ChEBI" id="CHEBI:57464"/>
        <dbReference type="ChEBI" id="CHEBI:61314"/>
        <dbReference type="EC" id="3.6.1.66"/>
    </reaction>
</comment>
<dbReference type="GO" id="GO:0017111">
    <property type="term" value="F:ribonucleoside triphosphate phosphatase activity"/>
    <property type="evidence" value="ECO:0007669"/>
    <property type="project" value="InterPro"/>
</dbReference>
<dbReference type="CDD" id="cd00515">
    <property type="entry name" value="HAM1"/>
    <property type="match status" value="1"/>
</dbReference>
<protein>
    <recommendedName>
        <fullName evidence="10">dITP/XTP pyrophosphatase</fullName>
        <ecNumber evidence="10">3.6.1.66</ecNumber>
    </recommendedName>
    <alternativeName>
        <fullName evidence="10">Non-canonical purine NTP pyrophosphatase</fullName>
    </alternativeName>
    <alternativeName>
        <fullName evidence="10">Non-standard purine NTP pyrophosphatase</fullName>
    </alternativeName>
    <alternativeName>
        <fullName evidence="10">Nucleoside-triphosphate diphosphatase</fullName>
    </alternativeName>
    <alternativeName>
        <fullName evidence="10">Nucleoside-triphosphate pyrophosphatase</fullName>
        <shortName evidence="10">NTPase</shortName>
    </alternativeName>
</protein>
<proteinExistence type="inferred from homology"/>
<comment type="caution">
    <text evidence="12">The sequence shown here is derived from an EMBL/GenBank/DDBJ whole genome shotgun (WGS) entry which is preliminary data.</text>
</comment>
<dbReference type="GO" id="GO:0036220">
    <property type="term" value="F:ITP diphosphatase activity"/>
    <property type="evidence" value="ECO:0007669"/>
    <property type="project" value="UniProtKB-UniRule"/>
</dbReference>
<dbReference type="EC" id="3.6.1.66" evidence="10"/>
<accession>A0A9Q2CXT2</accession>
<dbReference type="GO" id="GO:0036222">
    <property type="term" value="F:XTP diphosphatase activity"/>
    <property type="evidence" value="ECO:0007669"/>
    <property type="project" value="UniProtKB-UniRule"/>
</dbReference>
<feature type="binding site" evidence="10">
    <location>
        <begin position="176"/>
        <end position="177"/>
    </location>
    <ligand>
        <name>substrate</name>
    </ligand>
</feature>
<comment type="similarity">
    <text evidence="1 10 11">Belongs to the HAM1 NTPase family.</text>
</comment>
<evidence type="ECO:0000256" key="7">
    <source>
        <dbReference type="ARBA" id="ARBA00023080"/>
    </source>
</evidence>